<evidence type="ECO:0000256" key="1">
    <source>
        <dbReference type="SAM" id="Phobius"/>
    </source>
</evidence>
<dbReference type="NCBIfam" id="NF033634">
    <property type="entry name" value="SLATT_1"/>
    <property type="match status" value="1"/>
</dbReference>
<feature type="transmembrane region" description="Helical" evidence="1">
    <location>
        <begin position="30"/>
        <end position="50"/>
    </location>
</feature>
<sequence>MQENEYLKRRLNDQLNWYDKKSTTQKRCYYWSKFITLVCTASIPVISVVFRQQSFTVVITATIAAIATVTEGILTLTKWHEKWIAYRSNAEALKHEKYSFLTSSGAYANLSEQEKFHALVDRTENIISNENTNWASLGKKKERSNKQ</sequence>
<reference evidence="2 3" key="2">
    <citation type="submission" date="2023-06" db="EMBL/GenBank/DDBJ databases">
        <authorList>
            <person name="Zeman M."/>
            <person name="Kubasova T."/>
            <person name="Jahodarova E."/>
            <person name="Nykrynova M."/>
            <person name="Rychlik I."/>
        </authorList>
    </citation>
    <scope>NUCLEOTIDE SEQUENCE [LARGE SCALE GENOMIC DNA]</scope>
    <source>
        <strain evidence="2 3">161_Gplus</strain>
    </source>
</reference>
<dbReference type="EMBL" id="JAUDDW010000001">
    <property type="protein sequence ID" value="MDM8265618.1"/>
    <property type="molecule type" value="Genomic_DNA"/>
</dbReference>
<reference evidence="3" key="1">
    <citation type="submission" date="2023-06" db="EMBL/GenBank/DDBJ databases">
        <title>Identification and characterization of horizontal gene transfer across gut microbiota members of farm animals based on homology search.</title>
        <authorList>
            <person name="Zeman M."/>
            <person name="Kubasova T."/>
            <person name="Jahodarova E."/>
            <person name="Nykrynova M."/>
            <person name="Rychlik I."/>
        </authorList>
    </citation>
    <scope>NUCLEOTIDE SEQUENCE [LARGE SCALE GENOMIC DNA]</scope>
    <source>
        <strain evidence="3">161_Gplus</strain>
    </source>
</reference>
<feature type="transmembrane region" description="Helical" evidence="1">
    <location>
        <begin position="56"/>
        <end position="77"/>
    </location>
</feature>
<dbReference type="Pfam" id="PF14015">
    <property type="entry name" value="DUF4231"/>
    <property type="match status" value="1"/>
</dbReference>
<gene>
    <name evidence="2" type="ORF">QUW44_00315</name>
</gene>
<evidence type="ECO:0000313" key="2">
    <source>
        <dbReference type="EMBL" id="MDM8265618.1"/>
    </source>
</evidence>
<protein>
    <submittedName>
        <fullName evidence="2">DUF4231 domain-containing protein</fullName>
    </submittedName>
</protein>
<keyword evidence="3" id="KW-1185">Reference proteome</keyword>
<organism evidence="2 3">
    <name type="scientific">Limosilactobacillus pontis</name>
    <dbReference type="NCBI Taxonomy" id="35787"/>
    <lineage>
        <taxon>Bacteria</taxon>
        <taxon>Bacillati</taxon>
        <taxon>Bacillota</taxon>
        <taxon>Bacilli</taxon>
        <taxon>Lactobacillales</taxon>
        <taxon>Lactobacillaceae</taxon>
        <taxon>Limosilactobacillus</taxon>
    </lineage>
</organism>
<dbReference type="InterPro" id="IPR025325">
    <property type="entry name" value="DUF4231"/>
</dbReference>
<keyword evidence="1" id="KW-0812">Transmembrane</keyword>
<dbReference type="Proteomes" id="UP001529343">
    <property type="component" value="Unassembled WGS sequence"/>
</dbReference>
<accession>A0ABT7UV95</accession>
<name>A0ABT7UV95_9LACO</name>
<keyword evidence="1" id="KW-1133">Transmembrane helix</keyword>
<comment type="caution">
    <text evidence="2">The sequence shown here is derived from an EMBL/GenBank/DDBJ whole genome shotgun (WGS) entry which is preliminary data.</text>
</comment>
<dbReference type="RefSeq" id="WP_289585558.1">
    <property type="nucleotide sequence ID" value="NZ_JAUDDW010000001.1"/>
</dbReference>
<keyword evidence="1" id="KW-0472">Membrane</keyword>
<proteinExistence type="predicted"/>
<evidence type="ECO:0000313" key="3">
    <source>
        <dbReference type="Proteomes" id="UP001529343"/>
    </source>
</evidence>